<keyword evidence="6" id="KW-1015">Disulfide bond</keyword>
<proteinExistence type="predicted"/>
<feature type="binding site" evidence="8">
    <location>
        <position position="196"/>
    </location>
    <ligand>
        <name>Zn(2+)</name>
        <dbReference type="ChEBI" id="CHEBI:29105"/>
        <note>catalytic</note>
    </ligand>
</feature>
<evidence type="ECO:0000256" key="6">
    <source>
        <dbReference type="ARBA" id="ARBA00023157"/>
    </source>
</evidence>
<dbReference type="GO" id="GO:0046872">
    <property type="term" value="F:metal ion binding"/>
    <property type="evidence" value="ECO:0007669"/>
    <property type="project" value="UniProtKB-KW"/>
</dbReference>
<evidence type="ECO:0000256" key="2">
    <source>
        <dbReference type="ARBA" id="ARBA00022723"/>
    </source>
</evidence>
<evidence type="ECO:0000256" key="4">
    <source>
        <dbReference type="ARBA" id="ARBA00022833"/>
    </source>
</evidence>
<feature type="domain" description="Peptidase M12B" evidence="10">
    <location>
        <begin position="48"/>
        <end position="253"/>
    </location>
</feature>
<reference evidence="11" key="1">
    <citation type="journal article" date="2023" name="G3 (Bethesda)">
        <title>A reference genome for the long-term kleptoplast-retaining sea slug Elysia crispata morphotype clarki.</title>
        <authorList>
            <person name="Eastman K.E."/>
            <person name="Pendleton A.L."/>
            <person name="Shaikh M.A."/>
            <person name="Suttiyut T."/>
            <person name="Ogas R."/>
            <person name="Tomko P."/>
            <person name="Gavelis G."/>
            <person name="Widhalm J.R."/>
            <person name="Wisecaver J.H."/>
        </authorList>
    </citation>
    <scope>NUCLEOTIDE SEQUENCE</scope>
    <source>
        <strain evidence="11">ECLA1</strain>
    </source>
</reference>
<feature type="binding site" evidence="8">
    <location>
        <position position="200"/>
    </location>
    <ligand>
        <name>Zn(2+)</name>
        <dbReference type="ChEBI" id="CHEBI:29105"/>
        <note>catalytic</note>
    </ligand>
</feature>
<dbReference type="PANTHER" id="PTHR11905">
    <property type="entry name" value="ADAM A DISINTEGRIN AND METALLOPROTEASE DOMAIN"/>
    <property type="match status" value="1"/>
</dbReference>
<comment type="caution">
    <text evidence="8">Lacks conserved residue(s) required for the propagation of feature annotation.</text>
</comment>
<dbReference type="PANTHER" id="PTHR11905:SF159">
    <property type="entry name" value="ADAM METALLOPROTEASE"/>
    <property type="match status" value="1"/>
</dbReference>
<dbReference type="Proteomes" id="UP001283361">
    <property type="component" value="Unassembled WGS sequence"/>
</dbReference>
<keyword evidence="4 8" id="KW-0862">Zinc</keyword>
<dbReference type="Pfam" id="PF17771">
    <property type="entry name" value="ADAMTS_CR_2"/>
    <property type="match status" value="1"/>
</dbReference>
<keyword evidence="12" id="KW-1185">Reference proteome</keyword>
<evidence type="ECO:0000256" key="1">
    <source>
        <dbReference type="ARBA" id="ARBA00022670"/>
    </source>
</evidence>
<protein>
    <recommendedName>
        <fullName evidence="10">Peptidase M12B domain-containing protein</fullName>
    </recommendedName>
</protein>
<keyword evidence="9" id="KW-0472">Membrane</keyword>
<keyword evidence="1" id="KW-0645">Protease</keyword>
<dbReference type="Gene3D" id="3.40.390.10">
    <property type="entry name" value="Collagenase (Catalytic Domain)"/>
    <property type="match status" value="1"/>
</dbReference>
<evidence type="ECO:0000313" key="12">
    <source>
        <dbReference type="Proteomes" id="UP001283361"/>
    </source>
</evidence>
<keyword evidence="9" id="KW-1133">Transmembrane helix</keyword>
<feature type="active site" evidence="8">
    <location>
        <position position="197"/>
    </location>
</feature>
<dbReference type="Pfam" id="PF01421">
    <property type="entry name" value="Reprolysin"/>
    <property type="match status" value="1"/>
</dbReference>
<gene>
    <name evidence="11" type="ORF">RRG08_001036</name>
</gene>
<dbReference type="AlphaFoldDB" id="A0AAE1AVT7"/>
<name>A0AAE1AVT7_9GAST</name>
<evidence type="ECO:0000256" key="7">
    <source>
        <dbReference type="ARBA" id="ARBA00023180"/>
    </source>
</evidence>
<dbReference type="GO" id="GO:0006509">
    <property type="term" value="P:membrane protein ectodomain proteolysis"/>
    <property type="evidence" value="ECO:0007669"/>
    <property type="project" value="TreeGrafter"/>
</dbReference>
<dbReference type="Gene3D" id="3.40.1620.60">
    <property type="match status" value="1"/>
</dbReference>
<dbReference type="InterPro" id="IPR024079">
    <property type="entry name" value="MetalloPept_cat_dom_sf"/>
</dbReference>
<evidence type="ECO:0000259" key="10">
    <source>
        <dbReference type="PROSITE" id="PS50215"/>
    </source>
</evidence>
<feature type="binding site" evidence="8">
    <location>
        <position position="206"/>
    </location>
    <ligand>
        <name>Zn(2+)</name>
        <dbReference type="ChEBI" id="CHEBI:29105"/>
        <note>catalytic</note>
    </ligand>
</feature>
<evidence type="ECO:0000256" key="3">
    <source>
        <dbReference type="ARBA" id="ARBA00022801"/>
    </source>
</evidence>
<evidence type="ECO:0000313" key="11">
    <source>
        <dbReference type="EMBL" id="KAK3794888.1"/>
    </source>
</evidence>
<keyword evidence="2 8" id="KW-0479">Metal-binding</keyword>
<dbReference type="EMBL" id="JAWDGP010001087">
    <property type="protein sequence ID" value="KAK3794888.1"/>
    <property type="molecule type" value="Genomic_DNA"/>
</dbReference>
<evidence type="ECO:0000256" key="5">
    <source>
        <dbReference type="ARBA" id="ARBA00023049"/>
    </source>
</evidence>
<evidence type="ECO:0000256" key="9">
    <source>
        <dbReference type="SAM" id="Phobius"/>
    </source>
</evidence>
<accession>A0AAE1AVT7</accession>
<organism evidence="11 12">
    <name type="scientific">Elysia crispata</name>
    <name type="common">lettuce slug</name>
    <dbReference type="NCBI Taxonomy" id="231223"/>
    <lineage>
        <taxon>Eukaryota</taxon>
        <taxon>Metazoa</taxon>
        <taxon>Spiralia</taxon>
        <taxon>Lophotrochozoa</taxon>
        <taxon>Mollusca</taxon>
        <taxon>Gastropoda</taxon>
        <taxon>Heterobranchia</taxon>
        <taxon>Euthyneura</taxon>
        <taxon>Panpulmonata</taxon>
        <taxon>Sacoglossa</taxon>
        <taxon>Placobranchoidea</taxon>
        <taxon>Plakobranchidae</taxon>
        <taxon>Elysia</taxon>
    </lineage>
</organism>
<comment type="caution">
    <text evidence="11">The sequence shown here is derived from an EMBL/GenBank/DDBJ whole genome shotgun (WGS) entry which is preliminary data.</text>
</comment>
<dbReference type="PROSITE" id="PS50215">
    <property type="entry name" value="ADAM_MEPRO"/>
    <property type="match status" value="1"/>
</dbReference>
<sequence length="581" mass="64824">MYVCVFIVWPVQMFSSDGSYTFTIMIFVHILIVLLGLSYASAASGKKYVAEGYIVFEDSVLDLYRPYDAVNAKRDLLHDNEYFFTFSNYLYSTLQDYGLNIELRFIKIDVLDINVLKPRRGETDLNKSDVLKQFQDWLKKTDARKRLNYDFTLLFSGKKLGGINGIASTGVMCEKDFEPTGVITFGAQATAVTQAHEIGHIFGALHNGKEGHHVMRSARSYDYMERFTFSECTAFDIKQYLEKYGDACLLDTKSTSWTPNLPVEKYNGRLFNEDIVCRQVYGPGSFACNIPKTIKDYRSPDEDPDCLFIYCQDPKVKGSLSCRDAQTPEGMPCDHDKVCSLGKCVPNSSSKFARAIEPGCMLGDQEVIFLGGRETTCEQAYNQLGPDMCDESHPKQYQCCNFCAQKQRGATKGGCLGDFKSVNVDRVARSCSDAVRRLGRNNLCKDSYGSKRCCKTCANLKISDECYGDESTVNVDNDEYSCAGAVSKIGVNALCKNSYGNRRCCKTCSDAKVSDDCYGDESYVNVDNIPKSCSEAFILATPKGLCANSYGNRRCCKSCAGYNASRGKRSFESLDLVQESN</sequence>
<keyword evidence="9" id="KW-0812">Transmembrane</keyword>
<dbReference type="InterPro" id="IPR041645">
    <property type="entry name" value="ADAMTS_CR_2"/>
</dbReference>
<dbReference type="GO" id="GO:0004222">
    <property type="term" value="F:metalloendopeptidase activity"/>
    <property type="evidence" value="ECO:0007669"/>
    <property type="project" value="InterPro"/>
</dbReference>
<keyword evidence="3" id="KW-0378">Hydrolase</keyword>
<keyword evidence="7" id="KW-0325">Glycoprotein</keyword>
<keyword evidence="5" id="KW-0482">Metalloprotease</keyword>
<dbReference type="InterPro" id="IPR001590">
    <property type="entry name" value="Peptidase_M12B"/>
</dbReference>
<dbReference type="SUPFAM" id="SSF55486">
    <property type="entry name" value="Metalloproteases ('zincins'), catalytic domain"/>
    <property type="match status" value="1"/>
</dbReference>
<feature type="transmembrane region" description="Helical" evidence="9">
    <location>
        <begin position="20"/>
        <end position="40"/>
    </location>
</feature>
<evidence type="ECO:0000256" key="8">
    <source>
        <dbReference type="PROSITE-ProRule" id="PRU00276"/>
    </source>
</evidence>